<dbReference type="GO" id="GO:0005737">
    <property type="term" value="C:cytoplasm"/>
    <property type="evidence" value="ECO:0007669"/>
    <property type="project" value="UniProtKB-SubCell"/>
</dbReference>
<dbReference type="GO" id="GO:0005886">
    <property type="term" value="C:plasma membrane"/>
    <property type="evidence" value="ECO:0007669"/>
    <property type="project" value="TreeGrafter"/>
</dbReference>
<dbReference type="SUPFAM" id="SSF52540">
    <property type="entry name" value="P-loop containing nucleoside triphosphate hydrolases"/>
    <property type="match status" value="1"/>
</dbReference>
<dbReference type="InterPro" id="IPR020591">
    <property type="entry name" value="Chromosome_initiator_DnaA-like"/>
</dbReference>
<dbReference type="SMART" id="SM00382">
    <property type="entry name" value="AAA"/>
    <property type="match status" value="1"/>
</dbReference>
<dbReference type="InterPro" id="IPR013159">
    <property type="entry name" value="DnaA_C"/>
</dbReference>
<dbReference type="Gene3D" id="1.10.1750.10">
    <property type="match status" value="1"/>
</dbReference>
<feature type="binding site" evidence="8">
    <location>
        <position position="148"/>
    </location>
    <ligand>
        <name>ATP</name>
        <dbReference type="ChEBI" id="CHEBI:30616"/>
    </ligand>
</feature>
<dbReference type="FunFam" id="3.40.50.300:FF:000668">
    <property type="entry name" value="Chromosomal replication initiator protein DnaA"/>
    <property type="match status" value="1"/>
</dbReference>
<dbReference type="Gene3D" id="3.30.300.180">
    <property type="match status" value="1"/>
</dbReference>
<evidence type="ECO:0000256" key="7">
    <source>
        <dbReference type="ARBA" id="ARBA00023125"/>
    </source>
</evidence>
<dbReference type="InterPro" id="IPR013317">
    <property type="entry name" value="DnaA_dom"/>
</dbReference>
<comment type="function">
    <text evidence="8 10">Plays an essential role in the initiation and regulation of chromosomal replication. ATP-DnaA binds to the origin of replication (oriC) to initiate formation of the DNA replication initiation complex once per cell cycle. Binds the DnaA box (a 9 base pair repeat at the origin) and separates the double-stranded (ds)DNA. Forms a right-handed helical filament on oriC DNA; dsDNA binds to the exterior of the filament while single-stranded (ss)DNA is stabiized in the filament's interior. The ATP-DnaA-oriC complex binds and stabilizes one strand of the AT-rich DNA unwinding element (DUE), permitting loading of DNA polymerase. After initiation quickly degrades to an ADP-DnaA complex that is not apt for DNA replication. Binds acidic phospholipids.</text>
</comment>
<dbReference type="Pfam" id="PF08299">
    <property type="entry name" value="Bac_DnaA_C"/>
    <property type="match status" value="1"/>
</dbReference>
<evidence type="ECO:0000256" key="3">
    <source>
        <dbReference type="ARBA" id="ARBA00022705"/>
    </source>
</evidence>
<evidence type="ECO:0000256" key="6">
    <source>
        <dbReference type="ARBA" id="ARBA00023121"/>
    </source>
</evidence>
<name>A0A9D1E7K4_9FIRM</name>
<evidence type="ECO:0000259" key="12">
    <source>
        <dbReference type="SMART" id="SM00382"/>
    </source>
</evidence>
<dbReference type="NCBIfam" id="TIGR00362">
    <property type="entry name" value="DnaA"/>
    <property type="match status" value="1"/>
</dbReference>
<dbReference type="InterPro" id="IPR038454">
    <property type="entry name" value="DnaA_N_sf"/>
</dbReference>
<evidence type="ECO:0000256" key="2">
    <source>
        <dbReference type="ARBA" id="ARBA00022490"/>
    </source>
</evidence>
<comment type="subunit">
    <text evidence="8">Oligomerizes as a right-handed, spiral filament on DNA at oriC.</text>
</comment>
<dbReference type="PANTHER" id="PTHR30050:SF2">
    <property type="entry name" value="CHROMOSOMAL REPLICATION INITIATOR PROTEIN DNAA"/>
    <property type="match status" value="1"/>
</dbReference>
<dbReference type="InterPro" id="IPR001957">
    <property type="entry name" value="Chromosome_initiator_DnaA"/>
</dbReference>
<keyword evidence="7 8" id="KW-0238">DNA-binding</keyword>
<comment type="caution">
    <text evidence="14">The sequence shown here is derived from an EMBL/GenBank/DDBJ whole genome shotgun (WGS) entry which is preliminary data.</text>
</comment>
<feature type="binding site" evidence="8">
    <location>
        <position position="151"/>
    </location>
    <ligand>
        <name>ATP</name>
        <dbReference type="ChEBI" id="CHEBI:30616"/>
    </ligand>
</feature>
<feature type="binding site" evidence="8">
    <location>
        <position position="152"/>
    </location>
    <ligand>
        <name>ATP</name>
        <dbReference type="ChEBI" id="CHEBI:30616"/>
    </ligand>
</feature>
<feature type="binding site" evidence="8">
    <location>
        <position position="150"/>
    </location>
    <ligand>
        <name>ATP</name>
        <dbReference type="ChEBI" id="CHEBI:30616"/>
    </ligand>
</feature>
<feature type="domain" description="AAA+ ATPase" evidence="12">
    <location>
        <begin position="137"/>
        <end position="276"/>
    </location>
</feature>
<dbReference type="HAMAP" id="MF_00377">
    <property type="entry name" value="DnaA_bact"/>
    <property type="match status" value="1"/>
</dbReference>
<dbReference type="CDD" id="cd00009">
    <property type="entry name" value="AAA"/>
    <property type="match status" value="1"/>
</dbReference>
<evidence type="ECO:0000256" key="10">
    <source>
        <dbReference type="RuleBase" id="RU000577"/>
    </source>
</evidence>
<keyword evidence="2 8" id="KW-0963">Cytoplasm</keyword>
<organism evidence="14 15">
    <name type="scientific">Candidatus Coproplasma avicola</name>
    <dbReference type="NCBI Taxonomy" id="2840744"/>
    <lineage>
        <taxon>Bacteria</taxon>
        <taxon>Bacillati</taxon>
        <taxon>Bacillota</taxon>
        <taxon>Clostridia</taxon>
        <taxon>Eubacteriales</taxon>
        <taxon>Candidatus Coproplasma</taxon>
    </lineage>
</organism>
<keyword evidence="3 8" id="KW-0235">DNA replication</keyword>
<proteinExistence type="inferred from homology"/>
<dbReference type="GO" id="GO:0005524">
    <property type="term" value="F:ATP binding"/>
    <property type="evidence" value="ECO:0007669"/>
    <property type="project" value="UniProtKB-UniRule"/>
</dbReference>
<evidence type="ECO:0000256" key="11">
    <source>
        <dbReference type="RuleBase" id="RU004227"/>
    </source>
</evidence>
<dbReference type="CDD" id="cd06571">
    <property type="entry name" value="Bac_DnaA_C"/>
    <property type="match status" value="1"/>
</dbReference>
<dbReference type="GO" id="GO:0003688">
    <property type="term" value="F:DNA replication origin binding"/>
    <property type="evidence" value="ECO:0007669"/>
    <property type="project" value="UniProtKB-UniRule"/>
</dbReference>
<evidence type="ECO:0000256" key="5">
    <source>
        <dbReference type="ARBA" id="ARBA00022840"/>
    </source>
</evidence>
<evidence type="ECO:0000256" key="9">
    <source>
        <dbReference type="NCBIfam" id="TIGR00362"/>
    </source>
</evidence>
<dbReference type="PANTHER" id="PTHR30050">
    <property type="entry name" value="CHROMOSOMAL REPLICATION INITIATOR PROTEIN DNAA"/>
    <property type="match status" value="1"/>
</dbReference>
<dbReference type="GO" id="GO:0006270">
    <property type="term" value="P:DNA replication initiation"/>
    <property type="evidence" value="ECO:0007669"/>
    <property type="project" value="UniProtKB-UniRule"/>
</dbReference>
<dbReference type="EMBL" id="DVHK01000126">
    <property type="protein sequence ID" value="HIR67622.1"/>
    <property type="molecule type" value="Genomic_DNA"/>
</dbReference>
<reference evidence="14" key="2">
    <citation type="journal article" date="2021" name="PeerJ">
        <title>Extensive microbial diversity within the chicken gut microbiome revealed by metagenomics and culture.</title>
        <authorList>
            <person name="Gilroy R."/>
            <person name="Ravi A."/>
            <person name="Getino M."/>
            <person name="Pursley I."/>
            <person name="Horton D.L."/>
            <person name="Alikhan N.F."/>
            <person name="Baker D."/>
            <person name="Gharbi K."/>
            <person name="Hall N."/>
            <person name="Watson M."/>
            <person name="Adriaenssens E.M."/>
            <person name="Foster-Nyarko E."/>
            <person name="Jarju S."/>
            <person name="Secka A."/>
            <person name="Antonio M."/>
            <person name="Oren A."/>
            <person name="Chaudhuri R.R."/>
            <person name="La Ragione R."/>
            <person name="Hildebrand F."/>
            <person name="Pallen M.J."/>
        </authorList>
    </citation>
    <scope>NUCLEOTIDE SEQUENCE</scope>
    <source>
        <strain evidence="14">ChiW16-3235</strain>
    </source>
</reference>
<comment type="similarity">
    <text evidence="1 8 11">Belongs to the DnaA family.</text>
</comment>
<feature type="domain" description="Chromosomal replication initiator DnaA C-terminal" evidence="13">
    <location>
        <begin position="356"/>
        <end position="425"/>
    </location>
</feature>
<keyword evidence="5 8" id="KW-0067">ATP-binding</keyword>
<keyword evidence="4 8" id="KW-0547">Nucleotide-binding</keyword>
<dbReference type="InterPro" id="IPR018312">
    <property type="entry name" value="Chromosome_initiator_DnaA_CS"/>
</dbReference>
<dbReference type="InterPro" id="IPR003593">
    <property type="entry name" value="AAA+_ATPase"/>
</dbReference>
<accession>A0A9D1E7K4</accession>
<dbReference type="InterPro" id="IPR010921">
    <property type="entry name" value="Trp_repressor/repl_initiator"/>
</dbReference>
<evidence type="ECO:0000256" key="4">
    <source>
        <dbReference type="ARBA" id="ARBA00022741"/>
    </source>
</evidence>
<dbReference type="PRINTS" id="PR00051">
    <property type="entry name" value="DNAA"/>
</dbReference>
<evidence type="ECO:0000256" key="1">
    <source>
        <dbReference type="ARBA" id="ARBA00006583"/>
    </source>
</evidence>
<evidence type="ECO:0000313" key="14">
    <source>
        <dbReference type="EMBL" id="HIR67622.1"/>
    </source>
</evidence>
<dbReference type="GO" id="GO:0008289">
    <property type="term" value="F:lipid binding"/>
    <property type="evidence" value="ECO:0007669"/>
    <property type="project" value="UniProtKB-KW"/>
</dbReference>
<dbReference type="GO" id="GO:0006275">
    <property type="term" value="P:regulation of DNA replication"/>
    <property type="evidence" value="ECO:0007669"/>
    <property type="project" value="UniProtKB-UniRule"/>
</dbReference>
<feature type="region of interest" description="Domain IV, binds dsDNA" evidence="8">
    <location>
        <begin position="328"/>
        <end position="449"/>
    </location>
</feature>
<evidence type="ECO:0000313" key="15">
    <source>
        <dbReference type="Proteomes" id="UP000823913"/>
    </source>
</evidence>
<dbReference type="Gene3D" id="1.10.8.60">
    <property type="match status" value="1"/>
</dbReference>
<dbReference type="InterPro" id="IPR027417">
    <property type="entry name" value="P-loop_NTPase"/>
</dbReference>
<reference evidence="14" key="1">
    <citation type="submission" date="2020-10" db="EMBL/GenBank/DDBJ databases">
        <authorList>
            <person name="Gilroy R."/>
        </authorList>
    </citation>
    <scope>NUCLEOTIDE SEQUENCE</scope>
    <source>
        <strain evidence="14">ChiW16-3235</strain>
    </source>
</reference>
<dbReference type="PROSITE" id="PS01008">
    <property type="entry name" value="DNAA"/>
    <property type="match status" value="1"/>
</dbReference>
<evidence type="ECO:0000259" key="13">
    <source>
        <dbReference type="SMART" id="SM00760"/>
    </source>
</evidence>
<comment type="domain">
    <text evidence="8">Domain I is involved in oligomerization and binding regulators, domain II is flexibile and of varying length in different bacteria, domain III forms the AAA+ region, while domain IV binds dsDNA.</text>
</comment>
<feature type="region of interest" description="Domain I, interacts with DnaA modulators" evidence="8">
    <location>
        <begin position="1"/>
        <end position="98"/>
    </location>
</feature>
<dbReference type="SUPFAM" id="SSF48295">
    <property type="entry name" value="TrpR-like"/>
    <property type="match status" value="1"/>
</dbReference>
<dbReference type="Proteomes" id="UP000823913">
    <property type="component" value="Unassembled WGS sequence"/>
</dbReference>
<evidence type="ECO:0000256" key="8">
    <source>
        <dbReference type="HAMAP-Rule" id="MF_00377"/>
    </source>
</evidence>
<dbReference type="SMART" id="SM00760">
    <property type="entry name" value="Bac_DnaA_C"/>
    <property type="match status" value="1"/>
</dbReference>
<comment type="caution">
    <text evidence="8">Lacks conserved residue(s) required for the propagation of feature annotation.</text>
</comment>
<comment type="subcellular location">
    <subcellularLocation>
        <location evidence="8">Cytoplasm</location>
    </subcellularLocation>
</comment>
<dbReference type="AlphaFoldDB" id="A0A9D1E7K4"/>
<dbReference type="Gene3D" id="3.40.50.300">
    <property type="entry name" value="P-loop containing nucleotide triphosphate hydrolases"/>
    <property type="match status" value="1"/>
</dbReference>
<keyword evidence="6 8" id="KW-0446">Lipid-binding</keyword>
<sequence>MSESANFDFIYDPIKEKMRETISHISYITYIEKLKPVDVDGRYIVLETPNENFAQYITGTLAEKMREAIIKADVGVSDFRLVVEGSGEYAYNPPAEENYAPPSNLDKKYTFDSFVVGKNNEFVYAAARNVAEDPAGTYNPLFIYGGTGLGKTHLMQAIANKIVAEKPNLKVIYVTCEQFVNEIIDTMFTGRGPDARDRGNKLRQHYRSADVLIIDDIQFIANKKAVQEEFFHTFNELVSKGKQIVISSDQPPKELTALEERLKTRFSGGLVFDILPPNFETKIAILKRKAFEKKCIVPDEVLTFLAQDSGDDVRTLEGRLTKVIFASKLHEVPITVSLAASALNEAVSEDGKEEITPDSIINAVCSYYRVTKGDLVGKCKKKELVQPRQICCYLMCELLSLPLMAIGKALGNRNHTTILYSRNKVEDLCQVNDRLAKDIDDIKNIVLKK</sequence>
<protein>
    <recommendedName>
        <fullName evidence="8 9">Chromosomal replication initiator protein DnaA</fullName>
    </recommendedName>
</protein>
<dbReference type="Pfam" id="PF00308">
    <property type="entry name" value="Bac_DnaA"/>
    <property type="match status" value="1"/>
</dbReference>
<gene>
    <name evidence="8 14" type="primary">dnaA</name>
    <name evidence="14" type="ORF">IAB94_06225</name>
</gene>